<organism evidence="1">
    <name type="scientific">Spongospora subterranea</name>
    <dbReference type="NCBI Taxonomy" id="70186"/>
    <lineage>
        <taxon>Eukaryota</taxon>
        <taxon>Sar</taxon>
        <taxon>Rhizaria</taxon>
        <taxon>Endomyxa</taxon>
        <taxon>Phytomyxea</taxon>
        <taxon>Plasmodiophorida</taxon>
        <taxon>Plasmodiophoridae</taxon>
        <taxon>Spongospora</taxon>
    </lineage>
</organism>
<proteinExistence type="predicted"/>
<evidence type="ECO:0000313" key="1">
    <source>
        <dbReference type="EMBL" id="CRZ11692.1"/>
    </source>
</evidence>
<feature type="non-terminal residue" evidence="1">
    <location>
        <position position="177"/>
    </location>
</feature>
<evidence type="ECO:0008006" key="2">
    <source>
        <dbReference type="Google" id="ProtNLM"/>
    </source>
</evidence>
<name>A0A0H5RDQ0_9EUKA</name>
<protein>
    <recommendedName>
        <fullName evidence="2">IPT/TIG domain-containing protein</fullName>
    </recommendedName>
</protein>
<dbReference type="EMBL" id="HACM01011250">
    <property type="protein sequence ID" value="CRZ11692.1"/>
    <property type="molecule type" value="Transcribed_RNA"/>
</dbReference>
<sequence length="177" mass="18995">MEGTSVTITGSRFGEPVLDGLGPLFERDSVPFSLAMITFSTNARCRSPSSLWETVSVGAGSGKNTDGWGIDVGQSVNGGFINLLLTSHLICGNGRIVCPPLNKLSIENSPLDIPQGLAVSTDRFRLCGLCGFLAWSDCILMDIRMRIPVADDNRSPFIDVDERSAAPFEISPFGLKK</sequence>
<reference evidence="1" key="1">
    <citation type="submission" date="2015-04" db="EMBL/GenBank/DDBJ databases">
        <title>The genome sequence of the plant pathogenic Rhizarian Plasmodiophora brassicae reveals insights in its biotrophic life cycle and the origin of chitin synthesis.</title>
        <authorList>
            <person name="Schwelm A."/>
            <person name="Fogelqvist J."/>
            <person name="Knaust A."/>
            <person name="Julke S."/>
            <person name="Lilja T."/>
            <person name="Dhandapani V."/>
            <person name="Bonilla-Rosso G."/>
            <person name="Karlsson M."/>
            <person name="Shevchenko A."/>
            <person name="Choi S.R."/>
            <person name="Kim H.G."/>
            <person name="Park J.Y."/>
            <person name="Lim Y.P."/>
            <person name="Ludwig-Muller J."/>
            <person name="Dixelius C."/>
        </authorList>
    </citation>
    <scope>NUCLEOTIDE SEQUENCE</scope>
    <source>
        <tissue evidence="1">Potato root galls</tissue>
    </source>
</reference>
<dbReference type="AlphaFoldDB" id="A0A0H5RDQ0"/>
<accession>A0A0H5RDQ0</accession>